<reference evidence="3" key="1">
    <citation type="submission" date="2015-02" db="EMBL/GenBank/DDBJ databases">
        <authorList>
            <person name="Chooi Y.-H."/>
        </authorList>
    </citation>
    <scope>NUCLEOTIDE SEQUENCE [LARGE SCALE GENOMIC DNA]</scope>
    <source>
        <strain evidence="3">strain Y</strain>
    </source>
</reference>
<gene>
    <name evidence="2" type="ORF">YBN1229_v1_3265</name>
</gene>
<protein>
    <submittedName>
        <fullName evidence="2">Uncharacterized protein</fullName>
    </submittedName>
</protein>
<dbReference type="AlphaFoldDB" id="A0A0D6JJE9"/>
<sequence>MTISRSTSMGLFAVATMIAVASLISATPADARGRTFYSQDYKFNKPMHGFDGRAAGGYYCSYQRLPNRVCSIVNGEEKCKVKGWTLRQYCY</sequence>
<proteinExistence type="predicted"/>
<accession>A0A0D6JJE9</accession>
<dbReference type="EMBL" id="LN829119">
    <property type="protein sequence ID" value="CPR21832.1"/>
    <property type="molecule type" value="Genomic_DNA"/>
</dbReference>
<organism evidence="2 3">
    <name type="scientific">Candidatus Filomicrobium marinum</name>
    <dbReference type="NCBI Taxonomy" id="1608628"/>
    <lineage>
        <taxon>Bacteria</taxon>
        <taxon>Pseudomonadati</taxon>
        <taxon>Pseudomonadota</taxon>
        <taxon>Alphaproteobacteria</taxon>
        <taxon>Hyphomicrobiales</taxon>
        <taxon>Hyphomicrobiaceae</taxon>
        <taxon>Filomicrobium</taxon>
    </lineage>
</organism>
<dbReference type="KEGG" id="fiy:BN1229_v1_3265"/>
<dbReference type="Proteomes" id="UP000033187">
    <property type="component" value="Chromosome 1"/>
</dbReference>
<evidence type="ECO:0000313" key="3">
    <source>
        <dbReference type="Proteomes" id="UP000033187"/>
    </source>
</evidence>
<evidence type="ECO:0000256" key="1">
    <source>
        <dbReference type="SAM" id="SignalP"/>
    </source>
</evidence>
<feature type="chain" id="PRO_5002306443" evidence="1">
    <location>
        <begin position="32"/>
        <end position="91"/>
    </location>
</feature>
<evidence type="ECO:0000313" key="2">
    <source>
        <dbReference type="EMBL" id="CPR21832.1"/>
    </source>
</evidence>
<dbReference type="RefSeq" id="WP_244464916.1">
    <property type="nucleotide sequence ID" value="NZ_LN829118.1"/>
</dbReference>
<keyword evidence="3" id="KW-1185">Reference proteome</keyword>
<keyword evidence="1" id="KW-0732">Signal</keyword>
<name>A0A0D6JJE9_9HYPH</name>
<dbReference type="KEGG" id="fil:BN1229_v1_2649"/>
<feature type="signal peptide" evidence="1">
    <location>
        <begin position="1"/>
        <end position="31"/>
    </location>
</feature>